<name>A0A8B5YC60_BACLI</name>
<evidence type="ECO:0000313" key="4">
    <source>
        <dbReference type="Proteomes" id="UP000595038"/>
    </source>
</evidence>
<sequence length="52" mass="6060">MMMFILILTMAVYLFYSFSKDNRPAKTNNRNHQTLTVIRENSFTAPSNDVNC</sequence>
<dbReference type="EMBL" id="NILC01000023">
    <property type="protein sequence ID" value="TWL27603.1"/>
    <property type="molecule type" value="Genomic_DNA"/>
</dbReference>
<evidence type="ECO:0000313" key="1">
    <source>
        <dbReference type="EMBL" id="QPR73483.1"/>
    </source>
</evidence>
<reference evidence="2 3" key="1">
    <citation type="submission" date="2019-06" db="EMBL/GenBank/DDBJ databases">
        <title>Genome sequence analysis of &gt;100 Bacillus licheniformis strains suggests intrinsic resistance to this species.</title>
        <authorList>
            <person name="Wels M."/>
            <person name="Siezen R.J."/>
            <person name="Johansen E."/>
            <person name="Stuer-Lauridsen B."/>
            <person name="Bjerre K."/>
            <person name="Nielsen B.K.K."/>
        </authorList>
    </citation>
    <scope>NUCLEOTIDE SEQUENCE [LARGE SCALE GENOMIC DNA]</scope>
    <source>
        <strain evidence="2 3">BAC-16736</strain>
    </source>
</reference>
<dbReference type="GeneID" id="92859225"/>
<gene>
    <name evidence="2" type="ORF">CHCC16736_2924</name>
    <name evidence="1" type="ORF">I6G80_04225</name>
</gene>
<evidence type="ECO:0000313" key="2">
    <source>
        <dbReference type="EMBL" id="TWL27603.1"/>
    </source>
</evidence>
<dbReference type="EMBL" id="CP065647">
    <property type="protein sequence ID" value="QPR73483.1"/>
    <property type="molecule type" value="Genomic_DNA"/>
</dbReference>
<dbReference type="AlphaFoldDB" id="A0A8B5YC60"/>
<dbReference type="Proteomes" id="UP000435910">
    <property type="component" value="Unassembled WGS sequence"/>
</dbReference>
<protein>
    <submittedName>
        <fullName evidence="2">Uncharacterized protein</fullName>
    </submittedName>
</protein>
<accession>A0A8B5YC60</accession>
<dbReference type="Proteomes" id="UP000595038">
    <property type="component" value="Chromosome"/>
</dbReference>
<evidence type="ECO:0000313" key="3">
    <source>
        <dbReference type="Proteomes" id="UP000435910"/>
    </source>
</evidence>
<dbReference type="RefSeq" id="WP_003186513.1">
    <property type="nucleotide sequence ID" value="NZ_BEXU01000002.1"/>
</dbReference>
<proteinExistence type="predicted"/>
<organism evidence="2 3">
    <name type="scientific">Bacillus licheniformis</name>
    <dbReference type="NCBI Taxonomy" id="1402"/>
    <lineage>
        <taxon>Bacteria</taxon>
        <taxon>Bacillati</taxon>
        <taxon>Bacillota</taxon>
        <taxon>Bacilli</taxon>
        <taxon>Bacillales</taxon>
        <taxon>Bacillaceae</taxon>
        <taxon>Bacillus</taxon>
    </lineage>
</organism>
<reference evidence="1 4" key="2">
    <citation type="submission" date="2020-12" db="EMBL/GenBank/DDBJ databases">
        <title>FDA dAtabase for Regulatory Grade micrObial Sequences (FDA-ARGOS): Supporting development and validation of Infectious Disease Dx tests.</title>
        <authorList>
            <person name="Nelson B."/>
            <person name="Plummer A."/>
            <person name="Tallon L."/>
            <person name="Sadzewicz L."/>
            <person name="Zhao X."/>
            <person name="Boylan J."/>
            <person name="Ott S."/>
            <person name="Bowen H."/>
            <person name="Vavikolanu K."/>
            <person name="Mehta A."/>
            <person name="Aluvathingal J."/>
            <person name="Nadendla S."/>
            <person name="Myers T."/>
            <person name="Yan Y."/>
            <person name="Sichtig H."/>
        </authorList>
    </citation>
    <scope>NUCLEOTIDE SEQUENCE [LARGE SCALE GENOMIC DNA]</scope>
    <source>
        <strain evidence="1 4">FDAARGOS_923</strain>
    </source>
</reference>